<evidence type="ECO:0000313" key="20">
    <source>
        <dbReference type="Proteomes" id="UP000694395"/>
    </source>
</evidence>
<feature type="region of interest" description="Disordered" evidence="16">
    <location>
        <begin position="372"/>
        <end position="425"/>
    </location>
</feature>
<keyword evidence="17" id="KW-0472">Membrane</keyword>
<keyword evidence="6 12" id="KW-0378">Hydrolase</keyword>
<dbReference type="InterPro" id="IPR037138">
    <property type="entry name" value="His_deacetylse_dom_sf"/>
</dbReference>
<dbReference type="EC" id="3.5.1.98" evidence="3 12"/>
<organism evidence="19 20">
    <name type="scientific">Oncorhynchus mykiss</name>
    <name type="common">Rainbow trout</name>
    <name type="synonym">Salmo gairdneri</name>
    <dbReference type="NCBI Taxonomy" id="8022"/>
    <lineage>
        <taxon>Eukaryota</taxon>
        <taxon>Metazoa</taxon>
        <taxon>Chordata</taxon>
        <taxon>Craniata</taxon>
        <taxon>Vertebrata</taxon>
        <taxon>Euteleostomi</taxon>
        <taxon>Actinopterygii</taxon>
        <taxon>Neopterygii</taxon>
        <taxon>Teleostei</taxon>
        <taxon>Protacanthopterygii</taxon>
        <taxon>Salmoniformes</taxon>
        <taxon>Salmonidae</taxon>
        <taxon>Salmoninae</taxon>
        <taxon>Oncorhynchus</taxon>
    </lineage>
</organism>
<dbReference type="PANTHER" id="PTHR45364:SF13">
    <property type="entry name" value="HISTONE DEACETYLASE"/>
    <property type="match status" value="1"/>
</dbReference>
<gene>
    <name evidence="19" type="primary">LOC110528499</name>
</gene>
<keyword evidence="9 12" id="KW-0805">Transcription regulation</keyword>
<evidence type="ECO:0000256" key="15">
    <source>
        <dbReference type="PIRSR" id="PIRSR037911-3"/>
    </source>
</evidence>
<dbReference type="Proteomes" id="UP000694395">
    <property type="component" value="Chromosome 7"/>
</dbReference>
<feature type="transmembrane region" description="Helical" evidence="17">
    <location>
        <begin position="896"/>
        <end position="915"/>
    </location>
</feature>
<feature type="domain" description="Histone deacetylase" evidence="18">
    <location>
        <begin position="537"/>
        <end position="855"/>
    </location>
</feature>
<comment type="subcellular location">
    <subcellularLocation>
        <location evidence="1 12">Nucleus</location>
    </subcellularLocation>
</comment>
<feature type="binding site" evidence="14">
    <location>
        <position position="529"/>
    </location>
    <ligand>
        <name>Zn(2+)</name>
        <dbReference type="ChEBI" id="CHEBI:29105"/>
    </ligand>
</feature>
<evidence type="ECO:0000259" key="18">
    <source>
        <dbReference type="Pfam" id="PF00850"/>
    </source>
</evidence>
<dbReference type="PRINTS" id="PR01270">
    <property type="entry name" value="HDASUPER"/>
</dbReference>
<protein>
    <recommendedName>
        <fullName evidence="3 12">Histone deacetylase</fullName>
        <ecNumber evidence="3 12">3.5.1.98</ecNumber>
    </recommendedName>
</protein>
<feature type="site" description="Contributes to catalysis" evidence="15">
    <location>
        <position position="839"/>
    </location>
</feature>
<keyword evidence="4 12" id="KW-0678">Repressor</keyword>
<keyword evidence="8 12" id="KW-0156">Chromatin regulator</keyword>
<dbReference type="GO" id="GO:0000122">
    <property type="term" value="P:negative regulation of transcription by RNA polymerase II"/>
    <property type="evidence" value="ECO:0007669"/>
    <property type="project" value="InterPro"/>
</dbReference>
<evidence type="ECO:0000256" key="2">
    <source>
        <dbReference type="ARBA" id="ARBA00007738"/>
    </source>
</evidence>
<comment type="catalytic activity">
    <reaction evidence="12">
        <text>N(6)-acetyl-L-lysyl-[histone] + H2O = L-lysyl-[histone] + acetate</text>
        <dbReference type="Rhea" id="RHEA:58196"/>
        <dbReference type="Rhea" id="RHEA-COMP:9845"/>
        <dbReference type="Rhea" id="RHEA-COMP:11338"/>
        <dbReference type="ChEBI" id="CHEBI:15377"/>
        <dbReference type="ChEBI" id="CHEBI:29969"/>
        <dbReference type="ChEBI" id="CHEBI:30089"/>
        <dbReference type="ChEBI" id="CHEBI:61930"/>
        <dbReference type="EC" id="3.5.1.98"/>
    </reaction>
</comment>
<feature type="binding site" evidence="14">
    <location>
        <position position="537"/>
    </location>
    <ligand>
        <name>Zn(2+)</name>
        <dbReference type="ChEBI" id="CHEBI:29105"/>
    </ligand>
</feature>
<reference evidence="19" key="1">
    <citation type="submission" date="2020-07" db="EMBL/GenBank/DDBJ databases">
        <title>A long reads based de novo assembly of the rainbow trout Arlee double haploid line genome.</title>
        <authorList>
            <person name="Gao G."/>
            <person name="Palti Y."/>
        </authorList>
    </citation>
    <scope>NUCLEOTIDE SEQUENCE [LARGE SCALE GENOMIC DNA]</scope>
</reference>
<feature type="compositionally biased region" description="Low complexity" evidence="16">
    <location>
        <begin position="401"/>
        <end position="411"/>
    </location>
</feature>
<keyword evidence="5 14" id="KW-0479">Metal-binding</keyword>
<comment type="similarity">
    <text evidence="2 12">Belongs to the histone deacetylase family. HD type 2 subfamily.</text>
</comment>
<dbReference type="PIRSF" id="PIRSF037911">
    <property type="entry name" value="HDAC_II_euk"/>
    <property type="match status" value="1"/>
</dbReference>
<feature type="compositionally biased region" description="Low complexity" evidence="16">
    <location>
        <begin position="128"/>
        <end position="138"/>
    </location>
</feature>
<evidence type="ECO:0000256" key="12">
    <source>
        <dbReference type="PIRNR" id="PIRNR037911"/>
    </source>
</evidence>
<evidence type="ECO:0000256" key="17">
    <source>
        <dbReference type="SAM" id="Phobius"/>
    </source>
</evidence>
<evidence type="ECO:0000256" key="16">
    <source>
        <dbReference type="SAM" id="MobiDB-lite"/>
    </source>
</evidence>
<dbReference type="Ensembl" id="ENSOMYT00000142334.1">
    <property type="protein sequence ID" value="ENSOMYP00000124430.1"/>
    <property type="gene ID" value="ENSOMYG00000071949.1"/>
</dbReference>
<keyword evidence="20" id="KW-1185">Reference proteome</keyword>
<dbReference type="CDD" id="cd11681">
    <property type="entry name" value="HDAC_classIIa"/>
    <property type="match status" value="1"/>
</dbReference>
<feature type="active site" evidence="13">
    <location>
        <position position="666"/>
    </location>
</feature>
<comment type="function">
    <text evidence="12">Responsible for the deacetylation of lysine residues on the N-terminal part of the core histones (H2A, H2B, H3 and H4). Histone deacetylation gives a tag for epigenetic repression and plays an important role in transcriptional regulation, cell cycle progression and developmental events.</text>
</comment>
<evidence type="ECO:0000256" key="11">
    <source>
        <dbReference type="ARBA" id="ARBA00023242"/>
    </source>
</evidence>
<dbReference type="Pfam" id="PF00850">
    <property type="entry name" value="Hist_deacetyl"/>
    <property type="match status" value="1"/>
</dbReference>
<keyword evidence="17" id="KW-0812">Transmembrane</keyword>
<sequence>MDLRTQRLVHPEPDSVMLEPHHSLFLGAFSAQDSQKHLPQHIHYEYDMEQSRQEKEQDKRQELQQLMYKDKSEQSAVASPLVKQKLRSQILKRTDQAALETTASNPTRNTPRSYRELGPDPDMPPKPHMVTPVVHHPPCVQRKDTPLRRTASDPLLKVRSKLKKHINSRQNPLQRKTSTPPTIKPRMPDILDSSPSSSTCSTPVSGCSSPNDSLLSDSPLTTGLTHVAQRLLLQDGTLAHFMVPCSTALPSISTGLPGHGDWETGSYQRVARVLPQVYLPMERHSAAHHHLQPMFILEPSGLLHTQLVTVRGLNPGLIQYPSSRLEGLASLGPHRPLGRTRSEPPLPSHQQHQLLQQNHKLLLERLKQNTHLDQPRLTQISSEDMDPEDIRLGEEDEYQRSRQSGTSSSESMWDTEYTSSRDSHGEHIRKYTPLVNQSFHWEQSRHLQVLTERHRQVTYLDPLGVPVVLGPSHRPLGRAKSSPASTSLPPPPQPTDTPLSLASTGPETPTKLRFTTGLVYDSQMLKHQCTCGDNSRHPEHAGRIHSIWSRLQESGLRNQCECIRSRKASLEELQSVHSEKHVLLYGTNLLHRLKLDNRKLAGILSQRMRVMLRCGGVGVDNDTIWNEMHTSTASRLAAGSVTELALRVAQGELKNGFAVVRPPGHHAAHSTPLGFCFFNSVAIAAKQLQHKLGVSKILIVDWDVHHGNGTQSVFYNDPSVLYISLHRYDNGKFFPGSGDPAEVGVEAGEGFNVNVAWTGGLDPPMGDAEYLAAFRTVVMPIAYEFCPDVVLVSSGFDAVEGHLAPLGGYKVSAKCFGFLTRQLMGLAGGRVVMALEGGHELTAICNASEACVRALLGIQEPLSEAVLERRPCPTAVLSLRRVIQAQGEHLIHCRSISLPISVFLSISLPISVFLSISLPISVFLSISLPISLSLVHSLYLPHFLSFYPISLSLSFFPFSSFLSLYSRDRQLVVACGPHFEGPQINFPLKIGEISRSLNFLLRDRIVEYTNTRCSFALVMSVTDSQSISQCLLQFLVC</sequence>
<reference evidence="19" key="3">
    <citation type="submission" date="2025-09" db="UniProtKB">
        <authorList>
            <consortium name="Ensembl"/>
        </authorList>
    </citation>
    <scope>IDENTIFICATION</scope>
</reference>
<feature type="region of interest" description="Disordered" evidence="16">
    <location>
        <begin position="163"/>
        <end position="213"/>
    </location>
</feature>
<proteinExistence type="inferred from homology"/>
<dbReference type="AlphaFoldDB" id="A0A8K9WWK3"/>
<dbReference type="GO" id="GO:0005634">
    <property type="term" value="C:nucleus"/>
    <property type="evidence" value="ECO:0007669"/>
    <property type="project" value="UniProtKB-SubCell"/>
</dbReference>
<feature type="transmembrane region" description="Helical" evidence="17">
    <location>
        <begin position="922"/>
        <end position="940"/>
    </location>
</feature>
<dbReference type="InterPro" id="IPR046949">
    <property type="entry name" value="HDAC4/5/7/9"/>
</dbReference>
<keyword evidence="17" id="KW-1133">Transmembrane helix</keyword>
<feature type="compositionally biased region" description="Polar residues" evidence="16">
    <location>
        <begin position="168"/>
        <end position="181"/>
    </location>
</feature>
<evidence type="ECO:0000256" key="13">
    <source>
        <dbReference type="PIRSR" id="PIRSR037911-1"/>
    </source>
</evidence>
<dbReference type="InterPro" id="IPR000286">
    <property type="entry name" value="HDACs"/>
</dbReference>
<keyword evidence="11" id="KW-0539">Nucleus</keyword>
<dbReference type="InterPro" id="IPR023696">
    <property type="entry name" value="Ureohydrolase_dom_sf"/>
</dbReference>
<keyword evidence="7 14" id="KW-0862">Zinc</keyword>
<dbReference type="GeneTree" id="ENSGT00940000159065"/>
<dbReference type="SUPFAM" id="SSF52768">
    <property type="entry name" value="Arginase/deacetylase"/>
    <property type="match status" value="1"/>
</dbReference>
<feature type="region of interest" description="Disordered" evidence="16">
    <location>
        <begin position="471"/>
        <end position="508"/>
    </location>
</feature>
<feature type="region of interest" description="Disordered" evidence="16">
    <location>
        <begin position="329"/>
        <end position="353"/>
    </location>
</feature>
<evidence type="ECO:0000256" key="9">
    <source>
        <dbReference type="ARBA" id="ARBA00023015"/>
    </source>
</evidence>
<dbReference type="FunFam" id="3.40.800.20:FF:000002">
    <property type="entry name" value="Histone deacetylase"/>
    <property type="match status" value="1"/>
</dbReference>
<name>A0A8K9WWK3_ONCMY</name>
<feature type="region of interest" description="Disordered" evidence="16">
    <location>
        <begin position="94"/>
        <end position="145"/>
    </location>
</feature>
<feature type="binding site" evidence="14">
    <location>
        <position position="531"/>
    </location>
    <ligand>
        <name>Zn(2+)</name>
        <dbReference type="ChEBI" id="CHEBI:29105"/>
    </ligand>
</feature>
<evidence type="ECO:0000256" key="3">
    <source>
        <dbReference type="ARBA" id="ARBA00012111"/>
    </source>
</evidence>
<feature type="transmembrane region" description="Helical" evidence="17">
    <location>
        <begin position="946"/>
        <end position="965"/>
    </location>
</feature>
<evidence type="ECO:0000256" key="10">
    <source>
        <dbReference type="ARBA" id="ARBA00023163"/>
    </source>
</evidence>
<feature type="binding site" evidence="14">
    <location>
        <position position="614"/>
    </location>
    <ligand>
        <name>Zn(2+)</name>
        <dbReference type="ChEBI" id="CHEBI:29105"/>
    </ligand>
</feature>
<dbReference type="GO" id="GO:0141221">
    <property type="term" value="F:histone deacetylase activity, hydrolytic mechanism"/>
    <property type="evidence" value="ECO:0007669"/>
    <property type="project" value="UniProtKB-EC"/>
</dbReference>
<evidence type="ECO:0000256" key="4">
    <source>
        <dbReference type="ARBA" id="ARBA00022491"/>
    </source>
</evidence>
<evidence type="ECO:0000256" key="6">
    <source>
        <dbReference type="ARBA" id="ARBA00022801"/>
    </source>
</evidence>
<evidence type="ECO:0000256" key="5">
    <source>
        <dbReference type="ARBA" id="ARBA00022723"/>
    </source>
</evidence>
<reference evidence="19" key="2">
    <citation type="submission" date="2025-08" db="UniProtKB">
        <authorList>
            <consortium name="Ensembl"/>
        </authorList>
    </citation>
    <scope>IDENTIFICATION</scope>
</reference>
<evidence type="ECO:0000256" key="7">
    <source>
        <dbReference type="ARBA" id="ARBA00022833"/>
    </source>
</evidence>
<feature type="compositionally biased region" description="Polar residues" evidence="16">
    <location>
        <begin position="372"/>
        <end position="382"/>
    </location>
</feature>
<evidence type="ECO:0000256" key="14">
    <source>
        <dbReference type="PIRSR" id="PIRSR037911-2"/>
    </source>
</evidence>
<feature type="compositionally biased region" description="Low complexity" evidence="16">
    <location>
        <begin position="193"/>
        <end position="213"/>
    </location>
</feature>
<evidence type="ECO:0000313" key="19">
    <source>
        <dbReference type="Ensembl" id="ENSOMYP00000124430.1"/>
    </source>
</evidence>
<feature type="compositionally biased region" description="Polar residues" evidence="16">
    <location>
        <begin position="99"/>
        <end position="112"/>
    </location>
</feature>
<keyword evidence="10 12" id="KW-0804">Transcription</keyword>
<dbReference type="Gene3D" id="3.40.800.20">
    <property type="entry name" value="Histone deacetylase domain"/>
    <property type="match status" value="1"/>
</dbReference>
<accession>A0A8K9WWK3</accession>
<dbReference type="InterPro" id="IPR023801">
    <property type="entry name" value="His_deacetylse_dom"/>
</dbReference>
<dbReference type="GO" id="GO:0046872">
    <property type="term" value="F:metal ion binding"/>
    <property type="evidence" value="ECO:0007669"/>
    <property type="project" value="UniProtKB-KW"/>
</dbReference>
<dbReference type="PANTHER" id="PTHR45364">
    <property type="entry name" value="HISTONE DEACETYLASE 9-RELATED"/>
    <property type="match status" value="1"/>
</dbReference>
<evidence type="ECO:0000256" key="1">
    <source>
        <dbReference type="ARBA" id="ARBA00004123"/>
    </source>
</evidence>
<evidence type="ECO:0000256" key="8">
    <source>
        <dbReference type="ARBA" id="ARBA00022853"/>
    </source>
</evidence>